<dbReference type="RefSeq" id="WP_126274347.1">
    <property type="nucleotide sequence ID" value="NZ_CP034463.1"/>
</dbReference>
<feature type="transmembrane region" description="Helical" evidence="1">
    <location>
        <begin position="329"/>
        <end position="350"/>
    </location>
</feature>
<feature type="transmembrane region" description="Helical" evidence="1">
    <location>
        <begin position="158"/>
        <end position="179"/>
    </location>
</feature>
<evidence type="ECO:0000313" key="3">
    <source>
        <dbReference type="Proteomes" id="UP000280197"/>
    </source>
</evidence>
<evidence type="ECO:0000313" key="2">
    <source>
        <dbReference type="EMBL" id="AZP20409.1"/>
    </source>
</evidence>
<protein>
    <submittedName>
        <fullName evidence="2">Uncharacterized protein</fullName>
    </submittedName>
</protein>
<dbReference type="EMBL" id="CP034463">
    <property type="protein sequence ID" value="AZP20409.1"/>
    <property type="molecule type" value="Genomic_DNA"/>
</dbReference>
<name>A0A3Q9C4E3_9ACTN</name>
<feature type="transmembrane region" description="Helical" evidence="1">
    <location>
        <begin position="185"/>
        <end position="206"/>
    </location>
</feature>
<keyword evidence="3" id="KW-1185">Reference proteome</keyword>
<feature type="transmembrane region" description="Helical" evidence="1">
    <location>
        <begin position="285"/>
        <end position="309"/>
    </location>
</feature>
<dbReference type="AlphaFoldDB" id="A0A3Q9C4E3"/>
<gene>
    <name evidence="2" type="ORF">EJC51_32640</name>
</gene>
<feature type="transmembrane region" description="Helical" evidence="1">
    <location>
        <begin position="252"/>
        <end position="273"/>
    </location>
</feature>
<reference evidence="2 3" key="1">
    <citation type="submission" date="2018-12" db="EMBL/GenBank/DDBJ databases">
        <authorList>
            <person name="Li K."/>
        </authorList>
    </citation>
    <scope>NUCLEOTIDE SEQUENCE [LARGE SCALE GENOMIC DNA]</scope>
    <source>
        <strain evidence="3">CR22</strain>
    </source>
</reference>
<keyword evidence="1" id="KW-1133">Transmembrane helix</keyword>
<dbReference type="Proteomes" id="UP000280197">
    <property type="component" value="Chromosome"/>
</dbReference>
<feature type="transmembrane region" description="Helical" evidence="1">
    <location>
        <begin position="218"/>
        <end position="240"/>
    </location>
</feature>
<organism evidence="2 3">
    <name type="scientific">Streptomyces aquilus</name>
    <dbReference type="NCBI Taxonomy" id="2548456"/>
    <lineage>
        <taxon>Bacteria</taxon>
        <taxon>Bacillati</taxon>
        <taxon>Actinomycetota</taxon>
        <taxon>Actinomycetes</taxon>
        <taxon>Kitasatosporales</taxon>
        <taxon>Streptomycetaceae</taxon>
        <taxon>Streptomyces</taxon>
    </lineage>
</organism>
<feature type="transmembrane region" description="Helical" evidence="1">
    <location>
        <begin position="362"/>
        <end position="383"/>
    </location>
</feature>
<proteinExistence type="predicted"/>
<accession>A0A3Q9C4E3</accession>
<keyword evidence="1" id="KW-0812">Transmembrane</keyword>
<dbReference type="KEGG" id="saqu:EJC51_32640"/>
<keyword evidence="1" id="KW-0472">Membrane</keyword>
<sequence length="485" mass="51603">MAVIGGAAERARFEEECGRQGWAVLEQSAGSGTDGRYVMTLTLFGLHWRAAQGAEEQLRAAARRLDLAVRVLAAERVGGVGEGGPESMWRVVGTSSTSAAGRLRPTGRRVWAADETAALRLARRRLPDTPTAPPGVRVRGEVQADSRPFVVLLRNTPWLILTWVALRSFTFGVDAVWSGRAGGEWLAMAGGSVVAFVSGWGAHRLLQRVWKVTGTQVSLNGVGDTAVLCLFAGALGLSGAEADGGVGGLLELVRLLGLLALSAPVPLGLYFLFHSSGWRSVAPWLLPLVIPLFIGLLPGAGGLLIRQYLDAFDTEPADVGVSLYRQFGAASSWLPVILLALSVPALLGYLRIWHFPIRNRGVMVFAGVVAVILGSVGFDNYLLAPARQAGVQAMEAAARWRTPPEFHGVEPRWVCATPLANVDPSGIPVVGGTFSPARAYLMLGDSGGTVVLWTPPAPGAAETLEVPLAKLRIRDIDRPWRGCRP</sequence>
<evidence type="ECO:0000256" key="1">
    <source>
        <dbReference type="SAM" id="Phobius"/>
    </source>
</evidence>